<keyword evidence="2" id="KW-1133">Transmembrane helix</keyword>
<evidence type="ECO:0000313" key="3">
    <source>
        <dbReference type="EMBL" id="ETW80835.1"/>
    </source>
</evidence>
<feature type="region of interest" description="Disordered" evidence="1">
    <location>
        <begin position="49"/>
        <end position="68"/>
    </location>
</feature>
<dbReference type="AlphaFoldDB" id="W4K672"/>
<dbReference type="KEGG" id="hir:HETIRDRAFT_452323"/>
<keyword evidence="4" id="KW-1185">Reference proteome</keyword>
<dbReference type="EMBL" id="KI925459">
    <property type="protein sequence ID" value="ETW80835.1"/>
    <property type="molecule type" value="Genomic_DNA"/>
</dbReference>
<evidence type="ECO:0000256" key="1">
    <source>
        <dbReference type="SAM" id="MobiDB-lite"/>
    </source>
</evidence>
<dbReference type="Proteomes" id="UP000030671">
    <property type="component" value="Unassembled WGS sequence"/>
</dbReference>
<organism evidence="3 4">
    <name type="scientific">Heterobasidion irregulare (strain TC 32-1)</name>
    <dbReference type="NCBI Taxonomy" id="747525"/>
    <lineage>
        <taxon>Eukaryota</taxon>
        <taxon>Fungi</taxon>
        <taxon>Dikarya</taxon>
        <taxon>Basidiomycota</taxon>
        <taxon>Agaricomycotina</taxon>
        <taxon>Agaricomycetes</taxon>
        <taxon>Russulales</taxon>
        <taxon>Bondarzewiaceae</taxon>
        <taxon>Heterobasidion</taxon>
        <taxon>Heterobasidion annosum species complex</taxon>
    </lineage>
</organism>
<protein>
    <submittedName>
        <fullName evidence="3">Uncharacterized protein</fullName>
    </submittedName>
</protein>
<reference evidence="3 4" key="1">
    <citation type="journal article" date="2012" name="New Phytol.">
        <title>Insight into trade-off between wood decay and parasitism from the genome of a fungal forest pathogen.</title>
        <authorList>
            <person name="Olson A."/>
            <person name="Aerts A."/>
            <person name="Asiegbu F."/>
            <person name="Belbahri L."/>
            <person name="Bouzid O."/>
            <person name="Broberg A."/>
            <person name="Canback B."/>
            <person name="Coutinho P.M."/>
            <person name="Cullen D."/>
            <person name="Dalman K."/>
            <person name="Deflorio G."/>
            <person name="van Diepen L.T."/>
            <person name="Dunand C."/>
            <person name="Duplessis S."/>
            <person name="Durling M."/>
            <person name="Gonthier P."/>
            <person name="Grimwood J."/>
            <person name="Fossdal C.G."/>
            <person name="Hansson D."/>
            <person name="Henrissat B."/>
            <person name="Hietala A."/>
            <person name="Himmelstrand K."/>
            <person name="Hoffmeister D."/>
            <person name="Hogberg N."/>
            <person name="James T.Y."/>
            <person name="Karlsson M."/>
            <person name="Kohler A."/>
            <person name="Kues U."/>
            <person name="Lee Y.H."/>
            <person name="Lin Y.C."/>
            <person name="Lind M."/>
            <person name="Lindquist E."/>
            <person name="Lombard V."/>
            <person name="Lucas S."/>
            <person name="Lunden K."/>
            <person name="Morin E."/>
            <person name="Murat C."/>
            <person name="Park J."/>
            <person name="Raffaello T."/>
            <person name="Rouze P."/>
            <person name="Salamov A."/>
            <person name="Schmutz J."/>
            <person name="Solheim H."/>
            <person name="Stahlberg J."/>
            <person name="Velez H."/>
            <person name="de Vries R.P."/>
            <person name="Wiebenga A."/>
            <person name="Woodward S."/>
            <person name="Yakovlev I."/>
            <person name="Garbelotto M."/>
            <person name="Martin F."/>
            <person name="Grigoriev I.V."/>
            <person name="Stenlid J."/>
        </authorList>
    </citation>
    <scope>NUCLEOTIDE SEQUENCE [LARGE SCALE GENOMIC DNA]</scope>
    <source>
        <strain evidence="3 4">TC 32-1</strain>
    </source>
</reference>
<feature type="region of interest" description="Disordered" evidence="1">
    <location>
        <begin position="293"/>
        <end position="369"/>
    </location>
</feature>
<gene>
    <name evidence="3" type="ORF">HETIRDRAFT_452323</name>
</gene>
<sequence length="453" mass="49354">MTRNALCGELIPNPAIANSTLDPLRFDAPAVHVQLGCLFLAPPSPICAARSSSRPGASNGQSCNARSRQPTCLARSPLHMVESHAAVDDSLGRALGGRPIRQRTDSAHGDMRAAFDPARMRSTTRWNKPTARATRDGASGASDHHRPGLAWDWDWGRPRASLPQSPHASFGCASEPRRADDLELRHRDTHARTHTRTHVSFRFALIWLGSATATGSTWLRLPFPPGCEASPRHRDTLDSIRFDSIRFDPISIRDALDAPDALSRRARAITSAHPPTYLYIYLARTRAGGEWTRPTLPRCAQLPARTDRPTARPTRDRASGSRDYRKPGQAAPPRPATLRPVLCSGSPARRGLPTTPPYGRSARPVAPCREGRNRRTVSCGVPRARARAIASAWGDHVMRGRRCVERGSTDTAPARAQAQARWAREVQGSTTTGYTIAVAIAVAVTTAILARRS</sequence>
<dbReference type="GeneID" id="20676243"/>
<evidence type="ECO:0000313" key="4">
    <source>
        <dbReference type="Proteomes" id="UP000030671"/>
    </source>
</evidence>
<feature type="compositionally biased region" description="Polar residues" evidence="1">
    <location>
        <begin position="50"/>
        <end position="68"/>
    </location>
</feature>
<keyword evidence="2" id="KW-0472">Membrane</keyword>
<accession>W4K672</accession>
<keyword evidence="2" id="KW-0812">Transmembrane</keyword>
<evidence type="ECO:0000256" key="2">
    <source>
        <dbReference type="SAM" id="Phobius"/>
    </source>
</evidence>
<feature type="compositionally biased region" description="Basic and acidic residues" evidence="1">
    <location>
        <begin position="305"/>
        <end position="326"/>
    </location>
</feature>
<feature type="region of interest" description="Disordered" evidence="1">
    <location>
        <begin position="125"/>
        <end position="148"/>
    </location>
</feature>
<dbReference type="RefSeq" id="XP_009547535.1">
    <property type="nucleotide sequence ID" value="XM_009549240.1"/>
</dbReference>
<dbReference type="HOGENOM" id="CLU_604195_0_0_1"/>
<proteinExistence type="predicted"/>
<name>W4K672_HETIT</name>
<dbReference type="InParanoid" id="W4K672"/>
<feature type="transmembrane region" description="Helical" evidence="2">
    <location>
        <begin position="433"/>
        <end position="450"/>
    </location>
</feature>